<evidence type="ECO:0000313" key="2">
    <source>
        <dbReference type="Proteomes" id="UP001224392"/>
    </source>
</evidence>
<dbReference type="Gene3D" id="1.10.490.10">
    <property type="entry name" value="Globins"/>
    <property type="match status" value="1"/>
</dbReference>
<protein>
    <recommendedName>
        <fullName evidence="3">Hemoglobin</fullName>
    </recommendedName>
</protein>
<name>A0ABQ6M1Z9_9GAMM</name>
<dbReference type="EMBL" id="BSYJ01000006">
    <property type="protein sequence ID" value="GMG88336.1"/>
    <property type="molecule type" value="Genomic_DNA"/>
</dbReference>
<gene>
    <name evidence="1" type="ORF">MNKW57_26570</name>
</gene>
<reference evidence="1 2" key="1">
    <citation type="submission" date="2023-04" db="EMBL/GenBank/DDBJ databases">
        <title>Marinobulbifer ophiurae gen. nov., sp. Nov., isolate from tissue of brittle star Ophioplocus japonicus.</title>
        <authorList>
            <person name="Kawano K."/>
            <person name="Sawayama S."/>
            <person name="Nakagawa S."/>
        </authorList>
    </citation>
    <scope>NUCLEOTIDE SEQUENCE [LARGE SCALE GENOMIC DNA]</scope>
    <source>
        <strain evidence="1 2">NKW57</strain>
    </source>
</reference>
<accession>A0ABQ6M1Z9</accession>
<comment type="caution">
    <text evidence="1">The sequence shown here is derived from an EMBL/GenBank/DDBJ whole genome shotgun (WGS) entry which is preliminary data.</text>
</comment>
<evidence type="ECO:0000313" key="1">
    <source>
        <dbReference type="EMBL" id="GMG88336.1"/>
    </source>
</evidence>
<evidence type="ECO:0008006" key="3">
    <source>
        <dbReference type="Google" id="ProtNLM"/>
    </source>
</evidence>
<dbReference type="Proteomes" id="UP001224392">
    <property type="component" value="Unassembled WGS sequence"/>
</dbReference>
<organism evidence="1 2">
    <name type="scientific">Biformimicrobium ophioploci</name>
    <dbReference type="NCBI Taxonomy" id="3036711"/>
    <lineage>
        <taxon>Bacteria</taxon>
        <taxon>Pseudomonadati</taxon>
        <taxon>Pseudomonadota</taxon>
        <taxon>Gammaproteobacteria</taxon>
        <taxon>Cellvibrionales</taxon>
        <taxon>Microbulbiferaceae</taxon>
        <taxon>Biformimicrobium</taxon>
    </lineage>
</organism>
<dbReference type="InterPro" id="IPR009050">
    <property type="entry name" value="Globin-like_sf"/>
</dbReference>
<dbReference type="RefSeq" id="WP_285764950.1">
    <property type="nucleotide sequence ID" value="NZ_BSYJ01000006.1"/>
</dbReference>
<proteinExistence type="predicted"/>
<sequence>MESLLENVGGPEAIDQTVGKFYQAVGRHLCEEDTTEHSKQQSRQSKFLIHALSPPSDKLHRERAGFLARGLNPFLFDALLEYLEGFFIERGVCADRSSRIIDRITALFYAEEQRLAMAS</sequence>
<dbReference type="InterPro" id="IPR012292">
    <property type="entry name" value="Globin/Proto"/>
</dbReference>
<keyword evidence="2" id="KW-1185">Reference proteome</keyword>
<dbReference type="SUPFAM" id="SSF46458">
    <property type="entry name" value="Globin-like"/>
    <property type="match status" value="1"/>
</dbReference>